<dbReference type="AlphaFoldDB" id="A0AAD4BTZ6"/>
<sequence>MLTTPGGNPASLMRWHTRIAVSGVNSEGLSIIVFPVARAGPGFQANMSTTETNVNSRRIALLTREIPCGDEHCRRESR</sequence>
<evidence type="ECO:0000313" key="1">
    <source>
        <dbReference type="EMBL" id="KAF8439360.1"/>
    </source>
</evidence>
<accession>A0AAD4BTZ6</accession>
<proteinExistence type="predicted"/>
<reference evidence="1" key="1">
    <citation type="submission" date="2019-10" db="EMBL/GenBank/DDBJ databases">
        <authorList>
            <consortium name="DOE Joint Genome Institute"/>
            <person name="Kuo A."/>
            <person name="Miyauchi S."/>
            <person name="Kiss E."/>
            <person name="Drula E."/>
            <person name="Kohler A."/>
            <person name="Sanchez-Garcia M."/>
            <person name="Andreopoulos B."/>
            <person name="Barry K.W."/>
            <person name="Bonito G."/>
            <person name="Buee M."/>
            <person name="Carver A."/>
            <person name="Chen C."/>
            <person name="Cichocki N."/>
            <person name="Clum A."/>
            <person name="Culley D."/>
            <person name="Crous P.W."/>
            <person name="Fauchery L."/>
            <person name="Girlanda M."/>
            <person name="Hayes R."/>
            <person name="Keri Z."/>
            <person name="LaButti K."/>
            <person name="Lipzen A."/>
            <person name="Lombard V."/>
            <person name="Magnuson J."/>
            <person name="Maillard F."/>
            <person name="Morin E."/>
            <person name="Murat C."/>
            <person name="Nolan M."/>
            <person name="Ohm R."/>
            <person name="Pangilinan J."/>
            <person name="Pereira M."/>
            <person name="Perotto S."/>
            <person name="Peter M."/>
            <person name="Riley R."/>
            <person name="Sitrit Y."/>
            <person name="Stielow B."/>
            <person name="Szollosi G."/>
            <person name="Zifcakova L."/>
            <person name="Stursova M."/>
            <person name="Spatafora J.W."/>
            <person name="Tedersoo L."/>
            <person name="Vaario L.-M."/>
            <person name="Yamada A."/>
            <person name="Yan M."/>
            <person name="Wang P."/>
            <person name="Xu J."/>
            <person name="Bruns T."/>
            <person name="Baldrian P."/>
            <person name="Vilgalys R."/>
            <person name="Henrissat B."/>
            <person name="Grigoriev I.V."/>
            <person name="Hibbett D."/>
            <person name="Nagy L.G."/>
            <person name="Martin F.M."/>
        </authorList>
    </citation>
    <scope>NUCLEOTIDE SEQUENCE</scope>
    <source>
        <strain evidence="1">BED1</strain>
    </source>
</reference>
<comment type="caution">
    <text evidence="1">The sequence shown here is derived from an EMBL/GenBank/DDBJ whole genome shotgun (WGS) entry which is preliminary data.</text>
</comment>
<organism evidence="1 2">
    <name type="scientific">Boletus edulis BED1</name>
    <dbReference type="NCBI Taxonomy" id="1328754"/>
    <lineage>
        <taxon>Eukaryota</taxon>
        <taxon>Fungi</taxon>
        <taxon>Dikarya</taxon>
        <taxon>Basidiomycota</taxon>
        <taxon>Agaricomycotina</taxon>
        <taxon>Agaricomycetes</taxon>
        <taxon>Agaricomycetidae</taxon>
        <taxon>Boletales</taxon>
        <taxon>Boletineae</taxon>
        <taxon>Boletaceae</taxon>
        <taxon>Boletoideae</taxon>
        <taxon>Boletus</taxon>
    </lineage>
</organism>
<evidence type="ECO:0000313" key="2">
    <source>
        <dbReference type="Proteomes" id="UP001194468"/>
    </source>
</evidence>
<dbReference type="Proteomes" id="UP001194468">
    <property type="component" value="Unassembled WGS sequence"/>
</dbReference>
<name>A0AAD4BTZ6_BOLED</name>
<protein>
    <submittedName>
        <fullName evidence="1">Uncharacterized protein</fullName>
    </submittedName>
</protein>
<reference evidence="1" key="2">
    <citation type="journal article" date="2020" name="Nat. Commun.">
        <title>Large-scale genome sequencing of mycorrhizal fungi provides insights into the early evolution of symbiotic traits.</title>
        <authorList>
            <person name="Miyauchi S."/>
            <person name="Kiss E."/>
            <person name="Kuo A."/>
            <person name="Drula E."/>
            <person name="Kohler A."/>
            <person name="Sanchez-Garcia M."/>
            <person name="Morin E."/>
            <person name="Andreopoulos B."/>
            <person name="Barry K.W."/>
            <person name="Bonito G."/>
            <person name="Buee M."/>
            <person name="Carver A."/>
            <person name="Chen C."/>
            <person name="Cichocki N."/>
            <person name="Clum A."/>
            <person name="Culley D."/>
            <person name="Crous P.W."/>
            <person name="Fauchery L."/>
            <person name="Girlanda M."/>
            <person name="Hayes R.D."/>
            <person name="Keri Z."/>
            <person name="LaButti K."/>
            <person name="Lipzen A."/>
            <person name="Lombard V."/>
            <person name="Magnuson J."/>
            <person name="Maillard F."/>
            <person name="Murat C."/>
            <person name="Nolan M."/>
            <person name="Ohm R.A."/>
            <person name="Pangilinan J."/>
            <person name="Pereira M.F."/>
            <person name="Perotto S."/>
            <person name="Peter M."/>
            <person name="Pfister S."/>
            <person name="Riley R."/>
            <person name="Sitrit Y."/>
            <person name="Stielow J.B."/>
            <person name="Szollosi G."/>
            <person name="Zifcakova L."/>
            <person name="Stursova M."/>
            <person name="Spatafora J.W."/>
            <person name="Tedersoo L."/>
            <person name="Vaario L.M."/>
            <person name="Yamada A."/>
            <person name="Yan M."/>
            <person name="Wang P."/>
            <person name="Xu J."/>
            <person name="Bruns T."/>
            <person name="Baldrian P."/>
            <person name="Vilgalys R."/>
            <person name="Dunand C."/>
            <person name="Henrissat B."/>
            <person name="Grigoriev I.V."/>
            <person name="Hibbett D."/>
            <person name="Nagy L.G."/>
            <person name="Martin F.M."/>
        </authorList>
    </citation>
    <scope>NUCLEOTIDE SEQUENCE</scope>
    <source>
        <strain evidence="1">BED1</strain>
    </source>
</reference>
<keyword evidence="2" id="KW-1185">Reference proteome</keyword>
<gene>
    <name evidence="1" type="ORF">L210DRAFT_2212402</name>
</gene>
<feature type="non-terminal residue" evidence="1">
    <location>
        <position position="78"/>
    </location>
</feature>
<dbReference type="EMBL" id="WHUW01000014">
    <property type="protein sequence ID" value="KAF8439360.1"/>
    <property type="molecule type" value="Genomic_DNA"/>
</dbReference>